<dbReference type="EMBL" id="JACHIU010000001">
    <property type="protein sequence ID" value="MBB6474847.1"/>
    <property type="molecule type" value="Genomic_DNA"/>
</dbReference>
<dbReference type="InterPro" id="IPR012312">
    <property type="entry name" value="Hemerythrin-like"/>
</dbReference>
<organism evidence="4 5">
    <name type="scientific">Sphaerisporangium rubeum</name>
    <dbReference type="NCBI Taxonomy" id="321317"/>
    <lineage>
        <taxon>Bacteria</taxon>
        <taxon>Bacillati</taxon>
        <taxon>Actinomycetota</taxon>
        <taxon>Actinomycetes</taxon>
        <taxon>Streptosporangiales</taxon>
        <taxon>Streptosporangiaceae</taxon>
        <taxon>Sphaerisporangium</taxon>
    </lineage>
</organism>
<dbReference type="PANTHER" id="PTHR39428">
    <property type="entry name" value="F420H(2)-DEPENDENT QUINONE REDUCTASE RV1261C"/>
    <property type="match status" value="1"/>
</dbReference>
<evidence type="ECO:0000259" key="3">
    <source>
        <dbReference type="Pfam" id="PF01814"/>
    </source>
</evidence>
<proteinExistence type="inferred from homology"/>
<dbReference type="Pfam" id="PF01814">
    <property type="entry name" value="Hemerythrin"/>
    <property type="match status" value="1"/>
</dbReference>
<evidence type="ECO:0000256" key="1">
    <source>
        <dbReference type="ARBA" id="ARBA00008710"/>
    </source>
</evidence>
<dbReference type="InterPro" id="IPR012349">
    <property type="entry name" value="Split_barrel_FMN-bd"/>
</dbReference>
<evidence type="ECO:0000313" key="5">
    <source>
        <dbReference type="Proteomes" id="UP000555564"/>
    </source>
</evidence>
<comment type="similarity">
    <text evidence="1">Belongs to the F420H(2)-dependent quinone reductase family.</text>
</comment>
<dbReference type="GO" id="GO:0016491">
    <property type="term" value="F:oxidoreductase activity"/>
    <property type="evidence" value="ECO:0007669"/>
    <property type="project" value="InterPro"/>
</dbReference>
<comment type="catalytic activity">
    <reaction evidence="2">
        <text>oxidized coenzyme F420-(gamma-L-Glu)(n) + a quinol + H(+) = reduced coenzyme F420-(gamma-L-Glu)(n) + a quinone</text>
        <dbReference type="Rhea" id="RHEA:39663"/>
        <dbReference type="Rhea" id="RHEA-COMP:12939"/>
        <dbReference type="Rhea" id="RHEA-COMP:14378"/>
        <dbReference type="ChEBI" id="CHEBI:15378"/>
        <dbReference type="ChEBI" id="CHEBI:24646"/>
        <dbReference type="ChEBI" id="CHEBI:132124"/>
        <dbReference type="ChEBI" id="CHEBI:133980"/>
        <dbReference type="ChEBI" id="CHEBI:139511"/>
    </reaction>
</comment>
<evidence type="ECO:0000313" key="4">
    <source>
        <dbReference type="EMBL" id="MBB6474847.1"/>
    </source>
</evidence>
<dbReference type="Proteomes" id="UP000555564">
    <property type="component" value="Unassembled WGS sequence"/>
</dbReference>
<dbReference type="GO" id="GO:0070967">
    <property type="term" value="F:coenzyme F420 binding"/>
    <property type="evidence" value="ECO:0007669"/>
    <property type="project" value="TreeGrafter"/>
</dbReference>
<reference evidence="4 5" key="1">
    <citation type="submission" date="2020-08" db="EMBL/GenBank/DDBJ databases">
        <title>Sequencing the genomes of 1000 actinobacteria strains.</title>
        <authorList>
            <person name="Klenk H.-P."/>
        </authorList>
    </citation>
    <scope>NUCLEOTIDE SEQUENCE [LARGE SCALE GENOMIC DNA]</scope>
    <source>
        <strain evidence="4 5">DSM 44936</strain>
    </source>
</reference>
<dbReference type="RefSeq" id="WP_184983708.1">
    <property type="nucleotide sequence ID" value="NZ_BAAALO010000038.1"/>
</dbReference>
<dbReference type="NCBIfam" id="TIGR00026">
    <property type="entry name" value="hi_GC_TIGR00026"/>
    <property type="match status" value="1"/>
</dbReference>
<accession>A0A7X0IGQ5</accession>
<keyword evidence="5" id="KW-1185">Reference proteome</keyword>
<protein>
    <submittedName>
        <fullName evidence="4">Deazaflavin-dependent oxidoreductase (Nitroreductase family)</fullName>
    </submittedName>
</protein>
<dbReference type="CDD" id="cd12108">
    <property type="entry name" value="Hr-like"/>
    <property type="match status" value="1"/>
</dbReference>
<dbReference type="AlphaFoldDB" id="A0A7X0IGQ5"/>
<comment type="caution">
    <text evidence="4">The sequence shown here is derived from an EMBL/GenBank/DDBJ whole genome shotgun (WGS) entry which is preliminary data.</text>
</comment>
<evidence type="ECO:0000256" key="2">
    <source>
        <dbReference type="ARBA" id="ARBA00049106"/>
    </source>
</evidence>
<dbReference type="InterPro" id="IPR004378">
    <property type="entry name" value="F420H2_quin_Rdtase"/>
</dbReference>
<dbReference type="Pfam" id="PF04075">
    <property type="entry name" value="F420H2_quin_red"/>
    <property type="match status" value="1"/>
</dbReference>
<dbReference type="Gene3D" id="2.30.110.10">
    <property type="entry name" value="Electron Transport, Fmn-binding Protein, Chain A"/>
    <property type="match status" value="1"/>
</dbReference>
<dbReference type="GO" id="GO:0005886">
    <property type="term" value="C:plasma membrane"/>
    <property type="evidence" value="ECO:0007669"/>
    <property type="project" value="TreeGrafter"/>
</dbReference>
<feature type="domain" description="Hemerythrin-like" evidence="3">
    <location>
        <begin position="147"/>
        <end position="270"/>
    </location>
</feature>
<dbReference type="Gene3D" id="1.20.120.520">
    <property type="entry name" value="nmb1532 protein domain like"/>
    <property type="match status" value="1"/>
</dbReference>
<sequence length="273" mass="29723">MPIDFNESVIEEFRANAGRVGGPFTDARLILLTTTGARSGAPHTTPVGYLPDGERILVIASAGGAPRHPAWYHNLVANPVVTVETGLFTYEAHATVLTGEERDEIFARAAEADPGWAAYQAKTSRVLPVVALRQAFAGPPTASSWGEALKRIHETFRRELDLVRAEVARSGPVLGAQLRVNCLTVCQGLHMHHTGEDRGMFAALARQHPELAPTMARLHEEHERVAVILGELRKTLDGGDTATLLTDVDRLIAELEAHLAYEEDQLIPILDAR</sequence>
<name>A0A7X0IGQ5_9ACTN</name>
<dbReference type="SUPFAM" id="SSF50475">
    <property type="entry name" value="FMN-binding split barrel"/>
    <property type="match status" value="1"/>
</dbReference>
<gene>
    <name evidence="4" type="ORF">BJ992_004278</name>
</gene>
<dbReference type="PANTHER" id="PTHR39428:SF1">
    <property type="entry name" value="F420H(2)-DEPENDENT QUINONE REDUCTASE RV1261C"/>
    <property type="match status" value="1"/>
</dbReference>